<dbReference type="AlphaFoldDB" id="M2N9M4"/>
<sequence length="50" mass="5757">MCRYHAHQHPCGHLRTIFAEFCPPAELAQRPCGHGEIWATVELELECYTC</sequence>
<organism evidence="1 2">
    <name type="scientific">Baudoinia panamericana (strain UAMH 10762)</name>
    <name type="common">Angels' share fungus</name>
    <name type="synonym">Baudoinia compniacensis (strain UAMH 10762)</name>
    <dbReference type="NCBI Taxonomy" id="717646"/>
    <lineage>
        <taxon>Eukaryota</taxon>
        <taxon>Fungi</taxon>
        <taxon>Dikarya</taxon>
        <taxon>Ascomycota</taxon>
        <taxon>Pezizomycotina</taxon>
        <taxon>Dothideomycetes</taxon>
        <taxon>Dothideomycetidae</taxon>
        <taxon>Mycosphaerellales</taxon>
        <taxon>Teratosphaeriaceae</taxon>
        <taxon>Baudoinia</taxon>
    </lineage>
</organism>
<dbReference type="EMBL" id="KB445550">
    <property type="protein sequence ID" value="EMD00899.1"/>
    <property type="molecule type" value="Genomic_DNA"/>
</dbReference>
<gene>
    <name evidence="1" type="ORF">BAUCODRAFT_47248</name>
</gene>
<name>M2N9M4_BAUPA</name>
<dbReference type="OMA" id="CFYHAYT"/>
<dbReference type="eggNOG" id="ENOG502SZ93">
    <property type="taxonomic scope" value="Eukaryota"/>
</dbReference>
<reference evidence="1 2" key="1">
    <citation type="journal article" date="2012" name="PLoS Pathog.">
        <title>Diverse lifestyles and strategies of plant pathogenesis encoded in the genomes of eighteen Dothideomycetes fungi.</title>
        <authorList>
            <person name="Ohm R.A."/>
            <person name="Feau N."/>
            <person name="Henrissat B."/>
            <person name="Schoch C.L."/>
            <person name="Horwitz B.A."/>
            <person name="Barry K.W."/>
            <person name="Condon B.J."/>
            <person name="Copeland A.C."/>
            <person name="Dhillon B."/>
            <person name="Glaser F."/>
            <person name="Hesse C.N."/>
            <person name="Kosti I."/>
            <person name="LaButti K."/>
            <person name="Lindquist E.A."/>
            <person name="Lucas S."/>
            <person name="Salamov A.A."/>
            <person name="Bradshaw R.E."/>
            <person name="Ciuffetti L."/>
            <person name="Hamelin R.C."/>
            <person name="Kema G.H.J."/>
            <person name="Lawrence C."/>
            <person name="Scott J.A."/>
            <person name="Spatafora J.W."/>
            <person name="Turgeon B.G."/>
            <person name="de Wit P.J.G.M."/>
            <person name="Zhong S."/>
            <person name="Goodwin S.B."/>
            <person name="Grigoriev I.V."/>
        </authorList>
    </citation>
    <scope>NUCLEOTIDE SEQUENCE [LARGE SCALE GENOMIC DNA]</scope>
    <source>
        <strain evidence="1 2">UAMH 10762</strain>
    </source>
</reference>
<dbReference type="OrthoDB" id="3926238at2759"/>
<evidence type="ECO:0000313" key="1">
    <source>
        <dbReference type="EMBL" id="EMD00899.1"/>
    </source>
</evidence>
<proteinExistence type="predicted"/>
<dbReference type="RefSeq" id="XP_007672083.1">
    <property type="nucleotide sequence ID" value="XM_007673893.1"/>
</dbReference>
<accession>M2N9M4</accession>
<dbReference type="Proteomes" id="UP000011761">
    <property type="component" value="Unassembled WGS sequence"/>
</dbReference>
<protein>
    <submittedName>
        <fullName evidence="1">Uncharacterized protein</fullName>
    </submittedName>
</protein>
<evidence type="ECO:0000313" key="2">
    <source>
        <dbReference type="Proteomes" id="UP000011761"/>
    </source>
</evidence>
<keyword evidence="2" id="KW-1185">Reference proteome</keyword>
<dbReference type="HOGENOM" id="CLU_196215_1_0_1"/>
<dbReference type="GeneID" id="19114679"/>
<dbReference type="KEGG" id="bcom:BAUCODRAFT_47248"/>
<feature type="non-terminal residue" evidence="1">
    <location>
        <position position="50"/>
    </location>
</feature>